<dbReference type="RefSeq" id="WP_238530070.1">
    <property type="nucleotide sequence ID" value="NZ_AP019801.1"/>
</dbReference>
<dbReference type="Proteomes" id="UP000279841">
    <property type="component" value="Chromosome"/>
</dbReference>
<dbReference type="AlphaFoldDB" id="A0A3P4ATC9"/>
<reference evidence="1 2" key="1">
    <citation type="submission" date="2018-10" db="EMBL/GenBank/DDBJ databases">
        <authorList>
            <person name="Peiro R."/>
            <person name="Begona"/>
            <person name="Cbmso G."/>
            <person name="Lopez M."/>
            <person name="Gonzalez S."/>
            <person name="Sacristan E."/>
            <person name="Castillo E."/>
        </authorList>
    </citation>
    <scope>NUCLEOTIDE SEQUENCE [LARGE SCALE GENOMIC DNA]</scope>
    <source>
        <strain evidence="1">TTHNAR1</strain>
    </source>
</reference>
<accession>A0A3P4ATC9</accession>
<proteinExistence type="predicted"/>
<gene>
    <name evidence="1" type="ORF">TTHN1_02206</name>
</gene>
<sequence>MVIRLLERFPGFPEPLGAKPAFLIYGLLALGVPLLLAWFVVRVRISVALFGR</sequence>
<name>A0A3P4ATC9_THETH</name>
<organism evidence="1 2">
    <name type="scientific">Thermus thermophilus</name>
    <dbReference type="NCBI Taxonomy" id="274"/>
    <lineage>
        <taxon>Bacteria</taxon>
        <taxon>Thermotogati</taxon>
        <taxon>Deinococcota</taxon>
        <taxon>Deinococci</taxon>
        <taxon>Thermales</taxon>
        <taxon>Thermaceae</taxon>
        <taxon>Thermus</taxon>
    </lineage>
</organism>
<evidence type="ECO:0000313" key="2">
    <source>
        <dbReference type="Proteomes" id="UP000279841"/>
    </source>
</evidence>
<evidence type="ECO:0000313" key="1">
    <source>
        <dbReference type="EMBL" id="VCU54391.1"/>
    </source>
</evidence>
<protein>
    <submittedName>
        <fullName evidence="1">Uncharacterized protein</fullName>
    </submittedName>
</protein>
<dbReference type="EMBL" id="LR027517">
    <property type="protein sequence ID" value="VCU54391.1"/>
    <property type="molecule type" value="Genomic_DNA"/>
</dbReference>